<reference evidence="2" key="1">
    <citation type="submission" date="2020-10" db="EMBL/GenBank/DDBJ databases">
        <authorList>
            <person name="Castelo-Branco R."/>
            <person name="Eusebio N."/>
            <person name="Adriana R."/>
            <person name="Vieira A."/>
            <person name="Brugerolle De Fraissinette N."/>
            <person name="Rezende De Castro R."/>
            <person name="Schneider M.P."/>
            <person name="Vasconcelos V."/>
            <person name="Leao P.N."/>
        </authorList>
    </citation>
    <scope>NUCLEOTIDE SEQUENCE</scope>
    <source>
        <strain evidence="2">LEGE 07310</strain>
    </source>
</reference>
<dbReference type="Gene3D" id="2.60.200.20">
    <property type="match status" value="1"/>
</dbReference>
<evidence type="ECO:0000313" key="3">
    <source>
        <dbReference type="Proteomes" id="UP000636505"/>
    </source>
</evidence>
<dbReference type="RefSeq" id="WP_193905049.1">
    <property type="nucleotide sequence ID" value="NZ_JADEXG010000005.1"/>
</dbReference>
<evidence type="ECO:0000259" key="1">
    <source>
        <dbReference type="PROSITE" id="PS50006"/>
    </source>
</evidence>
<proteinExistence type="predicted"/>
<dbReference type="CDD" id="cd00060">
    <property type="entry name" value="FHA"/>
    <property type="match status" value="1"/>
</dbReference>
<evidence type="ECO:0000313" key="2">
    <source>
        <dbReference type="EMBL" id="MBE9076391.1"/>
    </source>
</evidence>
<dbReference type="Pfam" id="PF00498">
    <property type="entry name" value="FHA"/>
    <property type="match status" value="1"/>
</dbReference>
<protein>
    <submittedName>
        <fullName evidence="2">FHA domain-containing protein</fullName>
    </submittedName>
</protein>
<sequence>MNELMLQWQEAGQTKTRRLYHQQPSKHPGTIRLGRDPARCDILFHDRSVSGLHVEIYFSPQQQQFYLRNLRQTNPPLIDGQRLSAGEVALRLGTIIRLGKVEAVVDAIQVSGLVRGAYGLRCPNPECGKVSPYTHQHLQEGCPICGFALDAAKSTLITSSLLRKDPEQ</sequence>
<dbReference type="SUPFAM" id="SSF49879">
    <property type="entry name" value="SMAD/FHA domain"/>
    <property type="match status" value="1"/>
</dbReference>
<accession>A0A8J7A9C2</accession>
<gene>
    <name evidence="2" type="ORF">IQ241_03625</name>
</gene>
<keyword evidence="3" id="KW-1185">Reference proteome</keyword>
<feature type="domain" description="FHA" evidence="1">
    <location>
        <begin position="31"/>
        <end position="83"/>
    </location>
</feature>
<comment type="caution">
    <text evidence="2">The sequence shown here is derived from an EMBL/GenBank/DDBJ whole genome shotgun (WGS) entry which is preliminary data.</text>
</comment>
<dbReference type="SMART" id="SM00240">
    <property type="entry name" value="FHA"/>
    <property type="match status" value="1"/>
</dbReference>
<dbReference type="InterPro" id="IPR000253">
    <property type="entry name" value="FHA_dom"/>
</dbReference>
<dbReference type="Proteomes" id="UP000636505">
    <property type="component" value="Unassembled WGS sequence"/>
</dbReference>
<organism evidence="2 3">
    <name type="scientific">Vasconcelosia minhoensis LEGE 07310</name>
    <dbReference type="NCBI Taxonomy" id="915328"/>
    <lineage>
        <taxon>Bacteria</taxon>
        <taxon>Bacillati</taxon>
        <taxon>Cyanobacteriota</taxon>
        <taxon>Cyanophyceae</taxon>
        <taxon>Nodosilineales</taxon>
        <taxon>Cymatolegaceae</taxon>
        <taxon>Vasconcelosia</taxon>
        <taxon>Vasconcelosia minhoensis</taxon>
    </lineage>
</organism>
<dbReference type="AlphaFoldDB" id="A0A8J7A9C2"/>
<dbReference type="InterPro" id="IPR008984">
    <property type="entry name" value="SMAD_FHA_dom_sf"/>
</dbReference>
<name>A0A8J7A9C2_9CYAN</name>
<dbReference type="EMBL" id="JADEXG010000005">
    <property type="protein sequence ID" value="MBE9076391.1"/>
    <property type="molecule type" value="Genomic_DNA"/>
</dbReference>
<dbReference type="PROSITE" id="PS50006">
    <property type="entry name" value="FHA_DOMAIN"/>
    <property type="match status" value="1"/>
</dbReference>